<dbReference type="InterPro" id="IPR024548">
    <property type="entry name" value="Cu2_monoox_C"/>
</dbReference>
<gene>
    <name evidence="6" type="ORF">BU14_0668s0008</name>
</gene>
<keyword evidence="3" id="KW-0325">Glycoprotein</keyword>
<dbReference type="InterPro" id="IPR014784">
    <property type="entry name" value="Cu2_ascorb_mOase-like_C"/>
</dbReference>
<protein>
    <recommendedName>
        <fullName evidence="5">DOMON domain-containing protein</fullName>
    </recommendedName>
</protein>
<dbReference type="EMBL" id="KV919210">
    <property type="protein sequence ID" value="OSX70787.1"/>
    <property type="molecule type" value="Genomic_DNA"/>
</dbReference>
<dbReference type="InterPro" id="IPR036939">
    <property type="entry name" value="Cu2_ascorb_mOase_N_sf"/>
</dbReference>
<dbReference type="InterPro" id="IPR000945">
    <property type="entry name" value="DBH-like"/>
</dbReference>
<evidence type="ECO:0000313" key="6">
    <source>
        <dbReference type="EMBL" id="OSX70787.1"/>
    </source>
</evidence>
<dbReference type="OrthoDB" id="193961at2759"/>
<dbReference type="InterPro" id="IPR008977">
    <property type="entry name" value="PHM/PNGase_F_dom_sf"/>
</dbReference>
<comment type="similarity">
    <text evidence="1">Belongs to the copper type II ascorbate-dependent monooxygenase family.</text>
</comment>
<evidence type="ECO:0000256" key="2">
    <source>
        <dbReference type="ARBA" id="ARBA00023157"/>
    </source>
</evidence>
<dbReference type="GO" id="GO:0004500">
    <property type="term" value="F:dopamine beta-monooxygenase activity"/>
    <property type="evidence" value="ECO:0007669"/>
    <property type="project" value="InterPro"/>
</dbReference>
<dbReference type="InterPro" id="IPR000323">
    <property type="entry name" value="Cu2_ascorb_mOase_N"/>
</dbReference>
<dbReference type="AlphaFoldDB" id="A0A1X6NQC2"/>
<feature type="domain" description="DOMON" evidence="5">
    <location>
        <begin position="37"/>
        <end position="183"/>
    </location>
</feature>
<reference evidence="6 7" key="1">
    <citation type="submission" date="2017-03" db="EMBL/GenBank/DDBJ databases">
        <title>WGS assembly of Porphyra umbilicalis.</title>
        <authorList>
            <person name="Brawley S.H."/>
            <person name="Blouin N.A."/>
            <person name="Ficko-Blean E."/>
            <person name="Wheeler G.L."/>
            <person name="Lohr M."/>
            <person name="Goodson H.V."/>
            <person name="Jenkins J.W."/>
            <person name="Blaby-Haas C.E."/>
            <person name="Helliwell K.E."/>
            <person name="Chan C."/>
            <person name="Marriage T."/>
            <person name="Bhattacharya D."/>
            <person name="Klein A.S."/>
            <person name="Badis Y."/>
            <person name="Brodie J."/>
            <person name="Cao Y."/>
            <person name="Collen J."/>
            <person name="Dittami S.M."/>
            <person name="Gachon C.M."/>
            <person name="Green B.R."/>
            <person name="Karpowicz S."/>
            <person name="Kim J.W."/>
            <person name="Kudahl U."/>
            <person name="Lin S."/>
            <person name="Michel G."/>
            <person name="Mittag M."/>
            <person name="Olson B.J."/>
            <person name="Pangilinan J."/>
            <person name="Peng Y."/>
            <person name="Qiu H."/>
            <person name="Shu S."/>
            <person name="Singer J.T."/>
            <person name="Smith A.G."/>
            <person name="Sprecher B.N."/>
            <person name="Wagner V."/>
            <person name="Wang W."/>
            <person name="Wang Z.-Y."/>
            <person name="Yan J."/>
            <person name="Yarish C."/>
            <person name="Zoeuner-Riek S."/>
            <person name="Zhuang Y."/>
            <person name="Zou Y."/>
            <person name="Lindquist E.A."/>
            <person name="Grimwood J."/>
            <person name="Barry K."/>
            <person name="Rokhsar D.S."/>
            <person name="Schmutz J."/>
            <person name="Stiller J.W."/>
            <person name="Grossman A.R."/>
            <person name="Prochnik S.E."/>
        </authorList>
    </citation>
    <scope>NUCLEOTIDE SEQUENCE [LARGE SCALE GENOMIC DNA]</scope>
    <source>
        <strain evidence="6">4086291</strain>
    </source>
</reference>
<organism evidence="6 7">
    <name type="scientific">Porphyra umbilicalis</name>
    <name type="common">Purple laver</name>
    <name type="synonym">Red alga</name>
    <dbReference type="NCBI Taxonomy" id="2786"/>
    <lineage>
        <taxon>Eukaryota</taxon>
        <taxon>Rhodophyta</taxon>
        <taxon>Bangiophyceae</taxon>
        <taxon>Bangiales</taxon>
        <taxon>Bangiaceae</taxon>
        <taxon>Porphyra</taxon>
    </lineage>
</organism>
<dbReference type="PANTHER" id="PTHR10157">
    <property type="entry name" value="DOPAMINE BETA HYDROXYLASE RELATED"/>
    <property type="match status" value="1"/>
</dbReference>
<keyword evidence="4" id="KW-0732">Signal</keyword>
<feature type="chain" id="PRO_5013163227" description="DOMON domain-containing protein" evidence="4">
    <location>
        <begin position="25"/>
        <end position="590"/>
    </location>
</feature>
<dbReference type="GO" id="GO:0005507">
    <property type="term" value="F:copper ion binding"/>
    <property type="evidence" value="ECO:0007669"/>
    <property type="project" value="InterPro"/>
</dbReference>
<dbReference type="PANTHER" id="PTHR10157:SF23">
    <property type="entry name" value="MOXD1 HOMOLOG 1"/>
    <property type="match status" value="1"/>
</dbReference>
<dbReference type="InterPro" id="IPR045266">
    <property type="entry name" value="DOH_DOMON"/>
</dbReference>
<evidence type="ECO:0000313" key="7">
    <source>
        <dbReference type="Proteomes" id="UP000218209"/>
    </source>
</evidence>
<dbReference type="InterPro" id="IPR005018">
    <property type="entry name" value="DOMON_domain"/>
</dbReference>
<dbReference type="Pfam" id="PF01082">
    <property type="entry name" value="Cu2_monooxygen"/>
    <property type="match status" value="1"/>
</dbReference>
<dbReference type="SMART" id="SM00664">
    <property type="entry name" value="DoH"/>
    <property type="match status" value="1"/>
</dbReference>
<proteinExistence type="inferred from homology"/>
<dbReference type="SUPFAM" id="SSF49742">
    <property type="entry name" value="PHM/PNGase F"/>
    <property type="match status" value="2"/>
</dbReference>
<evidence type="ECO:0000256" key="1">
    <source>
        <dbReference type="ARBA" id="ARBA00010676"/>
    </source>
</evidence>
<evidence type="ECO:0000259" key="5">
    <source>
        <dbReference type="PROSITE" id="PS50836"/>
    </source>
</evidence>
<dbReference type="PROSITE" id="PS50836">
    <property type="entry name" value="DOMON"/>
    <property type="match status" value="1"/>
</dbReference>
<feature type="signal peptide" evidence="4">
    <location>
        <begin position="1"/>
        <end position="24"/>
    </location>
</feature>
<keyword evidence="2" id="KW-1015">Disulfide bond</keyword>
<evidence type="ECO:0000256" key="3">
    <source>
        <dbReference type="ARBA" id="ARBA00023180"/>
    </source>
</evidence>
<dbReference type="Gene3D" id="2.60.120.230">
    <property type="match status" value="1"/>
</dbReference>
<name>A0A1X6NQC2_PORUM</name>
<dbReference type="Gene3D" id="2.60.120.310">
    <property type="entry name" value="Copper type II, ascorbate-dependent monooxygenase, N-terminal domain"/>
    <property type="match status" value="1"/>
</dbReference>
<dbReference type="CDD" id="cd09631">
    <property type="entry name" value="DOMON_DOH"/>
    <property type="match status" value="1"/>
</dbReference>
<accession>A0A1X6NQC2</accession>
<evidence type="ECO:0000256" key="4">
    <source>
        <dbReference type="SAM" id="SignalP"/>
    </source>
</evidence>
<dbReference type="Pfam" id="PF03712">
    <property type="entry name" value="Cu2_monoox_C"/>
    <property type="match status" value="1"/>
</dbReference>
<keyword evidence="7" id="KW-1185">Reference proteome</keyword>
<dbReference type="Proteomes" id="UP000218209">
    <property type="component" value="Unassembled WGS sequence"/>
</dbReference>
<sequence length="590" mass="62531">MVAFSLVLAVAAAALAAAAAPTEALQAYNSSATLEEPVAVLHWTLNDTSVQMALVITDPAVVTATASTLWLGIGVGEPTSGGMLGADIVTGEFATAGATTCRLVDRHVPQVAYPLGSTAGGGEGVFPVEDDCGTVPTWALVACTIEPETGTMTLEVTRDLAAGDPAQDRDIVAGRNILLFSYGDGFGYHGPRRRSVAVDLTKTGPQATGDRGLEEDGRLPPDVVASQLLTIPNYPIPTNRTEYACMSFTADLPTNLTTGGRRQVVAAEAVIDKTSVAGKMVHHFLIFSCPASAGGLWEKFKDTPGTCFDEQLACNDVLWVWAAGADPLVMPSVAGFPVTEEERFYVMQVHYDNPAGIEGAVDNSSVRLFYSNTPRQYDAGTLTIGDALIHLQDQPVEGNRNYTFTCPSECTSQMVQPSVTVFASMLHAHLTGLQLWTNLYRNGTFERTIEAAHYWSNEHQRNTLLNDTVTLLPGDELRMSCLYDVAKVNATDGAPPVFGLATDEEMCMSFLFVYPRPTKAVVPPATVTPRLGYCAPVYTDEEGTVGTFCGDFSNFTAPGSVLPFDGAALPDTGGLVEVFGGAPTCSAVAA</sequence>